<proteinExistence type="predicted"/>
<accession>C6VW38</accession>
<evidence type="ECO:0000313" key="1">
    <source>
        <dbReference type="EMBL" id="ACT93170.1"/>
    </source>
</evidence>
<dbReference type="EMBL" id="CP001619">
    <property type="protein sequence ID" value="ACT93170.1"/>
    <property type="molecule type" value="Genomic_DNA"/>
</dbReference>
<dbReference type="KEGG" id="dfe:Dfer_1945"/>
<sequence length="31" mass="3522">MSSLDDFVDDLDQFLYCSGGGYQVEKLALYE</sequence>
<keyword evidence="2" id="KW-1185">Reference proteome</keyword>
<dbReference type="HOGENOM" id="CLU_3396244_0_0_10"/>
<name>C6VW38_DYAFD</name>
<protein>
    <submittedName>
        <fullName evidence="1">Uncharacterized protein</fullName>
    </submittedName>
</protein>
<reference evidence="1 2" key="1">
    <citation type="journal article" date="2009" name="Stand. Genomic Sci.">
        <title>Complete genome sequence of Dyadobacter fermentans type strain (NS114).</title>
        <authorList>
            <person name="Lang E."/>
            <person name="Lapidus A."/>
            <person name="Chertkov O."/>
            <person name="Brettin T."/>
            <person name="Detter J.C."/>
            <person name="Han C."/>
            <person name="Copeland A."/>
            <person name="Glavina Del Rio T."/>
            <person name="Nolan M."/>
            <person name="Chen F."/>
            <person name="Lucas S."/>
            <person name="Tice H."/>
            <person name="Cheng J.F."/>
            <person name="Land M."/>
            <person name="Hauser L."/>
            <person name="Chang Y.J."/>
            <person name="Jeffries C.D."/>
            <person name="Kopitz M."/>
            <person name="Bruce D."/>
            <person name="Goodwin L."/>
            <person name="Pitluck S."/>
            <person name="Ovchinnikova G."/>
            <person name="Pati A."/>
            <person name="Ivanova N."/>
            <person name="Mavrommatis K."/>
            <person name="Chen A."/>
            <person name="Palaniappan K."/>
            <person name="Chain P."/>
            <person name="Bristow J."/>
            <person name="Eisen J.A."/>
            <person name="Markowitz V."/>
            <person name="Hugenholtz P."/>
            <person name="Goker M."/>
            <person name="Rohde M."/>
            <person name="Kyrpides N.C."/>
            <person name="Klenk H.P."/>
        </authorList>
    </citation>
    <scope>NUCLEOTIDE SEQUENCE [LARGE SCALE GENOMIC DNA]</scope>
    <source>
        <strain evidence="2">ATCC 700827 / DSM 18053 / CIP 107007 / KCTC 52180 / NS114</strain>
    </source>
</reference>
<dbReference type="AlphaFoldDB" id="C6VW38"/>
<gene>
    <name evidence="1" type="ordered locus">Dfer_1945</name>
</gene>
<evidence type="ECO:0000313" key="2">
    <source>
        <dbReference type="Proteomes" id="UP000002011"/>
    </source>
</evidence>
<organism evidence="1 2">
    <name type="scientific">Dyadobacter fermentans (strain ATCC 700827 / DSM 18053 / CIP 107007 / KCTC 52180 / NS114)</name>
    <dbReference type="NCBI Taxonomy" id="471854"/>
    <lineage>
        <taxon>Bacteria</taxon>
        <taxon>Pseudomonadati</taxon>
        <taxon>Bacteroidota</taxon>
        <taxon>Cytophagia</taxon>
        <taxon>Cytophagales</taxon>
        <taxon>Spirosomataceae</taxon>
        <taxon>Dyadobacter</taxon>
    </lineage>
</organism>
<dbReference type="Proteomes" id="UP000002011">
    <property type="component" value="Chromosome"/>
</dbReference>